<sequence>MLCPERSWMKTFSRLYNGSLLCQFASEIASDCGYLEQA</sequence>
<protein>
    <submittedName>
        <fullName evidence="1">Uncharacterized protein</fullName>
    </submittedName>
</protein>
<reference evidence="2" key="2">
    <citation type="submission" date="2011-06" db="EMBL/GenBank/DDBJ databases">
        <title>The complete genome sequence of Alicyclobacillus acidocaldarius sp. Tc-4-1.</title>
        <authorList>
            <person name="Chen Y."/>
            <person name="He Y."/>
            <person name="Dong Z."/>
            <person name="Hu S."/>
        </authorList>
    </citation>
    <scope>NUCLEOTIDE SEQUENCE [LARGE SCALE GENOMIC DNA]</scope>
    <source>
        <strain evidence="2">Tc-4-1</strain>
    </source>
</reference>
<dbReference type="Proteomes" id="UP000000292">
    <property type="component" value="Chromosome"/>
</dbReference>
<dbReference type="EMBL" id="CP002902">
    <property type="protein sequence ID" value="AEJ44351.1"/>
    <property type="molecule type" value="Genomic_DNA"/>
</dbReference>
<name>F8IGZ7_ALIAT</name>
<dbReference type="STRING" id="1048834.TC41_2452"/>
<evidence type="ECO:0000313" key="2">
    <source>
        <dbReference type="Proteomes" id="UP000000292"/>
    </source>
</evidence>
<dbReference type="AlphaFoldDB" id="F8IGZ7"/>
<gene>
    <name evidence="1" type="ordered locus">TC41_2452</name>
</gene>
<evidence type="ECO:0000313" key="1">
    <source>
        <dbReference type="EMBL" id="AEJ44351.1"/>
    </source>
</evidence>
<reference evidence="1 2" key="1">
    <citation type="journal article" date="2011" name="J. Bacteriol.">
        <title>Complete Genome Sequence of Alicyclobacillus acidocaldarius Strain Tc-4-1.</title>
        <authorList>
            <person name="Chen Y."/>
            <person name="He Y."/>
            <person name="Zhang B."/>
            <person name="Yang J."/>
            <person name="Li W."/>
            <person name="Dong Z."/>
            <person name="Hu S."/>
        </authorList>
    </citation>
    <scope>NUCLEOTIDE SEQUENCE [LARGE SCALE GENOMIC DNA]</scope>
    <source>
        <strain evidence="1 2">Tc-4-1</strain>
    </source>
</reference>
<proteinExistence type="predicted"/>
<organism evidence="1 2">
    <name type="scientific">Alicyclobacillus acidocaldarius (strain Tc-4-1)</name>
    <name type="common">Bacillus acidocaldarius</name>
    <dbReference type="NCBI Taxonomy" id="1048834"/>
    <lineage>
        <taxon>Bacteria</taxon>
        <taxon>Bacillati</taxon>
        <taxon>Bacillota</taxon>
        <taxon>Bacilli</taxon>
        <taxon>Bacillales</taxon>
        <taxon>Alicyclobacillaceae</taxon>
        <taxon>Alicyclobacillus</taxon>
    </lineage>
</organism>
<dbReference type="HOGENOM" id="CLU_3323680_0_0_9"/>
<accession>F8IGZ7</accession>
<dbReference type="KEGG" id="aad:TC41_2452"/>